<protein>
    <submittedName>
        <fullName evidence="2">CG11345</fullName>
    </submittedName>
</protein>
<feature type="chain" id="PRO_5005788328" evidence="1">
    <location>
        <begin position="17"/>
        <end position="143"/>
    </location>
</feature>
<dbReference type="OrthoDB" id="7871745at2759"/>
<proteinExistence type="predicted"/>
<sequence>MKLLVLTLLSVSLVAADVSHLLGHEHHHEHPGYHYDPPAIPFDLPAPSPTYLPVKVDTPAPTYLPPTPTYLPPAQIKVEYLPPAQPKVEYLPPVTPTIAYLPPAPKVEEQLSFEIPIPSYAEPLAPQEHSGYHYDPPAKPFFY</sequence>
<dbReference type="Proteomes" id="UP000494163">
    <property type="component" value="Chromosome 3L"/>
</dbReference>
<dbReference type="AlphaFoldDB" id="A0A0M3QX18"/>
<dbReference type="EMBL" id="CP012525">
    <property type="protein sequence ID" value="ALC45089.1"/>
    <property type="molecule type" value="Genomic_DNA"/>
</dbReference>
<name>A0A0M3QX18_DROBS</name>
<evidence type="ECO:0000313" key="3">
    <source>
        <dbReference type="Proteomes" id="UP000494163"/>
    </source>
</evidence>
<gene>
    <name evidence="2" type="ORF">Dbus_chr3Lg2255</name>
</gene>
<keyword evidence="3" id="KW-1185">Reference proteome</keyword>
<accession>A0A0M3QX18</accession>
<evidence type="ECO:0000313" key="2">
    <source>
        <dbReference type="EMBL" id="ALC45089.1"/>
    </source>
</evidence>
<feature type="signal peptide" evidence="1">
    <location>
        <begin position="1"/>
        <end position="16"/>
    </location>
</feature>
<dbReference type="OMA" id="HDEQAHP"/>
<keyword evidence="1" id="KW-0732">Signal</keyword>
<organism evidence="2 3">
    <name type="scientific">Drosophila busckii</name>
    <name type="common">Fruit fly</name>
    <dbReference type="NCBI Taxonomy" id="30019"/>
    <lineage>
        <taxon>Eukaryota</taxon>
        <taxon>Metazoa</taxon>
        <taxon>Ecdysozoa</taxon>
        <taxon>Arthropoda</taxon>
        <taxon>Hexapoda</taxon>
        <taxon>Insecta</taxon>
        <taxon>Pterygota</taxon>
        <taxon>Neoptera</taxon>
        <taxon>Endopterygota</taxon>
        <taxon>Diptera</taxon>
        <taxon>Brachycera</taxon>
        <taxon>Muscomorpha</taxon>
        <taxon>Ephydroidea</taxon>
        <taxon>Drosophilidae</taxon>
        <taxon>Drosophila</taxon>
    </lineage>
</organism>
<reference evidence="2 3" key="1">
    <citation type="submission" date="2015-08" db="EMBL/GenBank/DDBJ databases">
        <title>Ancestral chromatin configuration constrains chromatin evolution on differentiating sex chromosomes in Drosophila.</title>
        <authorList>
            <person name="Zhou Q."/>
            <person name="Bachtrog D."/>
        </authorList>
    </citation>
    <scope>NUCLEOTIDE SEQUENCE [LARGE SCALE GENOMIC DNA]</scope>
    <source>
        <tissue evidence="2">Whole larvae</tissue>
    </source>
</reference>
<evidence type="ECO:0000256" key="1">
    <source>
        <dbReference type="SAM" id="SignalP"/>
    </source>
</evidence>